<evidence type="ECO:0000313" key="2">
    <source>
        <dbReference type="EMBL" id="KAF2547265.1"/>
    </source>
</evidence>
<reference evidence="3" key="1">
    <citation type="submission" date="2019-12" db="EMBL/GenBank/DDBJ databases">
        <title>Genome sequencing and annotation of Brassica cretica.</title>
        <authorList>
            <person name="Studholme D.J."/>
            <person name="Sarris P.F."/>
        </authorList>
    </citation>
    <scope>NUCLEOTIDE SEQUENCE</scope>
    <source>
        <strain evidence="3">PFS-001/15</strain>
        <strain evidence="2">PFS-102/07</strain>
        <tissue evidence="3">Leaf</tissue>
    </source>
</reference>
<dbReference type="EMBL" id="QGKW02001911">
    <property type="protein sequence ID" value="KAF2567945.1"/>
    <property type="molecule type" value="Genomic_DNA"/>
</dbReference>
<protein>
    <submittedName>
        <fullName evidence="3">Uncharacterized protein</fullName>
    </submittedName>
</protein>
<name>A0A8S9IF11_BRACR</name>
<feature type="compositionally biased region" description="Basic and acidic residues" evidence="1">
    <location>
        <begin position="1"/>
        <end position="17"/>
    </location>
</feature>
<organism evidence="3 4">
    <name type="scientific">Brassica cretica</name>
    <name type="common">Mustard</name>
    <dbReference type="NCBI Taxonomy" id="69181"/>
    <lineage>
        <taxon>Eukaryota</taxon>
        <taxon>Viridiplantae</taxon>
        <taxon>Streptophyta</taxon>
        <taxon>Embryophyta</taxon>
        <taxon>Tracheophyta</taxon>
        <taxon>Spermatophyta</taxon>
        <taxon>Magnoliopsida</taxon>
        <taxon>eudicotyledons</taxon>
        <taxon>Gunneridae</taxon>
        <taxon>Pentapetalae</taxon>
        <taxon>rosids</taxon>
        <taxon>malvids</taxon>
        <taxon>Brassicales</taxon>
        <taxon>Brassicaceae</taxon>
        <taxon>Brassiceae</taxon>
        <taxon>Brassica</taxon>
    </lineage>
</organism>
<dbReference type="AlphaFoldDB" id="A0A8S9IF11"/>
<evidence type="ECO:0000256" key="1">
    <source>
        <dbReference type="SAM" id="MobiDB-lite"/>
    </source>
</evidence>
<sequence>MEENVKMERGAISRSENRSGTSKETVISMKITIWKLLRNVNGGQEPGSSKRNFDEDESLVMKKVQVRLEWRTNPQSYDKDQSNDA</sequence>
<gene>
    <name evidence="3" type="ORF">F2Q68_00026119</name>
    <name evidence="2" type="ORF">F2Q70_00021627</name>
</gene>
<proteinExistence type="predicted"/>
<evidence type="ECO:0000313" key="4">
    <source>
        <dbReference type="Proteomes" id="UP000712281"/>
    </source>
</evidence>
<evidence type="ECO:0000313" key="3">
    <source>
        <dbReference type="EMBL" id="KAF2567945.1"/>
    </source>
</evidence>
<accession>A0A8S9IF11</accession>
<dbReference type="Proteomes" id="UP000712281">
    <property type="component" value="Unassembled WGS sequence"/>
</dbReference>
<dbReference type="EMBL" id="QGKY02001925">
    <property type="protein sequence ID" value="KAF2547265.1"/>
    <property type="molecule type" value="Genomic_DNA"/>
</dbReference>
<feature type="region of interest" description="Disordered" evidence="1">
    <location>
        <begin position="1"/>
        <end position="24"/>
    </location>
</feature>
<comment type="caution">
    <text evidence="3">The sequence shown here is derived from an EMBL/GenBank/DDBJ whole genome shotgun (WGS) entry which is preliminary data.</text>
</comment>